<dbReference type="PANTHER" id="PTHR11280">
    <property type="entry name" value="GLUCOSAMINE-6-PHOSPHATE ISOMERASE"/>
    <property type="match status" value="1"/>
</dbReference>
<evidence type="ECO:0000256" key="2">
    <source>
        <dbReference type="ARBA" id="ARBA00023277"/>
    </source>
</evidence>
<reference evidence="4 7" key="1">
    <citation type="submission" date="2019-08" db="EMBL/GenBank/DDBJ databases">
        <title>Comparison of rpoB and gyrB Sequences from Mobiluncus Species and Development of a Multiplex PCR Method for Clinical Detection of Mobiluncus curtisii and Mobiluncus mulieris.</title>
        <authorList>
            <person name="Yang L."/>
            <person name="Shen Y."/>
            <person name="Xu G."/>
            <person name="Shu L.-B."/>
            <person name="Hu J."/>
            <person name="Zhang R."/>
            <person name="Wang Y."/>
            <person name="Zhou H.-W."/>
            <person name="Zhang X."/>
        </authorList>
    </citation>
    <scope>NUCLEOTIDE SEQUENCE [LARGE SCALE GENOMIC DNA]</scope>
    <source>
        <strain evidence="4 7">M26</strain>
    </source>
</reference>
<sequence length="249" mass="26374">MMPYTVYESPEELARDFAACVAAVFRDKPNGVLGTATGSSPLEVYRVLGRLVEIGAVSLKNVRTFQLDEYVGLPVGHEQSYRTFIEENLVALTDLNSANVAVPNPHLVGDPGIATLDDAAAAYDLDIKAAGGVDFQILGIGSDGHIAFNEPGTPLDSRTHVADLAPQTIADNARFFGGDQSQVPTQCITQGLGTIMEARAIGLIAMGENKAQAVYDMIHGPVSPDCPASVLQNHPDVRVYLDAGAARLL</sequence>
<dbReference type="GO" id="GO:0005975">
    <property type="term" value="P:carbohydrate metabolic process"/>
    <property type="evidence" value="ECO:0007669"/>
    <property type="project" value="InterPro"/>
</dbReference>
<dbReference type="RefSeq" id="WP_004013181.1">
    <property type="nucleotide sequence ID" value="NZ_JABCUP010000006.1"/>
</dbReference>
<dbReference type="CDD" id="cd01399">
    <property type="entry name" value="GlcN6P_deaminase"/>
    <property type="match status" value="1"/>
</dbReference>
<dbReference type="Proteomes" id="UP001209486">
    <property type="component" value="Unassembled WGS sequence"/>
</dbReference>
<evidence type="ECO:0000313" key="6">
    <source>
        <dbReference type="Proteomes" id="UP000582487"/>
    </source>
</evidence>
<dbReference type="Proteomes" id="UP000582487">
    <property type="component" value="Unassembled WGS sequence"/>
</dbReference>
<dbReference type="OrthoDB" id="9791139at2"/>
<dbReference type="InterPro" id="IPR037171">
    <property type="entry name" value="NagB/RpiA_transferase-like"/>
</dbReference>
<proteinExistence type="predicted"/>
<dbReference type="EMBL" id="JABCUV010000002">
    <property type="protein sequence ID" value="NMW92618.1"/>
    <property type="molecule type" value="Genomic_DNA"/>
</dbReference>
<dbReference type="SUPFAM" id="SSF100950">
    <property type="entry name" value="NagB/RpiA/CoA transferase-like"/>
    <property type="match status" value="1"/>
</dbReference>
<dbReference type="Gene3D" id="3.40.50.1360">
    <property type="match status" value="1"/>
</dbReference>
<dbReference type="EMBL" id="VSZY01000004">
    <property type="protein sequence ID" value="MCU9968542.1"/>
    <property type="molecule type" value="Genomic_DNA"/>
</dbReference>
<dbReference type="GO" id="GO:0006043">
    <property type="term" value="P:glucosamine catabolic process"/>
    <property type="evidence" value="ECO:0007669"/>
    <property type="project" value="TreeGrafter"/>
</dbReference>
<dbReference type="GO" id="GO:0004342">
    <property type="term" value="F:glucosamine-6-phosphate deaminase activity"/>
    <property type="evidence" value="ECO:0007669"/>
    <property type="project" value="InterPro"/>
</dbReference>
<dbReference type="GO" id="GO:0005737">
    <property type="term" value="C:cytoplasm"/>
    <property type="evidence" value="ECO:0007669"/>
    <property type="project" value="TreeGrafter"/>
</dbReference>
<reference evidence="5 6" key="2">
    <citation type="submission" date="2020-04" db="EMBL/GenBank/DDBJ databases">
        <title>Antimicrobial susceptibility and clonality of vaginal-derived multi-drug resistant Mobiluncus isolates in China.</title>
        <authorList>
            <person name="Zhang X."/>
        </authorList>
    </citation>
    <scope>NUCLEOTIDE SEQUENCE [LARGE SCALE GENOMIC DNA]</scope>
    <source>
        <strain evidence="5 6">7</strain>
    </source>
</reference>
<dbReference type="GO" id="GO:0042802">
    <property type="term" value="F:identical protein binding"/>
    <property type="evidence" value="ECO:0007669"/>
    <property type="project" value="TreeGrafter"/>
</dbReference>
<evidence type="ECO:0000313" key="4">
    <source>
        <dbReference type="EMBL" id="MCU9968542.1"/>
    </source>
</evidence>
<feature type="domain" description="Glucosamine/galactosamine-6-phosphate isomerase" evidence="3">
    <location>
        <begin position="11"/>
        <end position="233"/>
    </location>
</feature>
<keyword evidence="1" id="KW-0378">Hydrolase</keyword>
<evidence type="ECO:0000259" key="3">
    <source>
        <dbReference type="Pfam" id="PF01182"/>
    </source>
</evidence>
<dbReference type="GO" id="GO:0019262">
    <property type="term" value="P:N-acetylneuraminate catabolic process"/>
    <property type="evidence" value="ECO:0007669"/>
    <property type="project" value="TreeGrafter"/>
</dbReference>
<comment type="caution">
    <text evidence="5">The sequence shown here is derived from an EMBL/GenBank/DDBJ whole genome shotgun (WGS) entry which is preliminary data.</text>
</comment>
<dbReference type="GO" id="GO:0006046">
    <property type="term" value="P:N-acetylglucosamine catabolic process"/>
    <property type="evidence" value="ECO:0007669"/>
    <property type="project" value="TreeGrafter"/>
</dbReference>
<keyword evidence="2" id="KW-0119">Carbohydrate metabolism</keyword>
<dbReference type="InterPro" id="IPR006148">
    <property type="entry name" value="Glc/Gal-6P_isomerase"/>
</dbReference>
<dbReference type="PROSITE" id="PS01161">
    <property type="entry name" value="GLC_GALNAC_ISOMERASE"/>
    <property type="match status" value="1"/>
</dbReference>
<evidence type="ECO:0000313" key="5">
    <source>
        <dbReference type="EMBL" id="NMW92618.1"/>
    </source>
</evidence>
<dbReference type="InterPro" id="IPR018321">
    <property type="entry name" value="Glucosamine6P_isomerase_CS"/>
</dbReference>
<protein>
    <submittedName>
        <fullName evidence="5">Glucosamine-6-phosphate deaminase</fullName>
    </submittedName>
</protein>
<evidence type="ECO:0000256" key="1">
    <source>
        <dbReference type="ARBA" id="ARBA00022801"/>
    </source>
</evidence>
<dbReference type="InterPro" id="IPR004547">
    <property type="entry name" value="Glucosamine6P_isomerase"/>
</dbReference>
<gene>
    <name evidence="4" type="ORF">FYZ43_03795</name>
    <name evidence="5" type="ORF">HHJ74_02655</name>
</gene>
<dbReference type="PANTHER" id="PTHR11280:SF5">
    <property type="entry name" value="GLUCOSAMINE-6-PHOSPHATE ISOMERASE"/>
    <property type="match status" value="1"/>
</dbReference>
<name>A0A2J9KP36_9ACTO</name>
<dbReference type="AlphaFoldDB" id="A0A2J9KP36"/>
<accession>A0A2J9KP36</accession>
<dbReference type="Pfam" id="PF01182">
    <property type="entry name" value="Glucosamine_iso"/>
    <property type="match status" value="1"/>
</dbReference>
<evidence type="ECO:0000313" key="7">
    <source>
        <dbReference type="Proteomes" id="UP001209486"/>
    </source>
</evidence>
<organism evidence="5 6">
    <name type="scientific">Mobiluncus mulieris</name>
    <dbReference type="NCBI Taxonomy" id="2052"/>
    <lineage>
        <taxon>Bacteria</taxon>
        <taxon>Bacillati</taxon>
        <taxon>Actinomycetota</taxon>
        <taxon>Actinomycetes</taxon>
        <taxon>Actinomycetales</taxon>
        <taxon>Actinomycetaceae</taxon>
        <taxon>Mobiluncus</taxon>
    </lineage>
</organism>